<protein>
    <submittedName>
        <fullName evidence="2">Uncharacterized protein</fullName>
    </submittedName>
</protein>
<dbReference type="AlphaFoldDB" id="A0A2P2KT59"/>
<evidence type="ECO:0000256" key="1">
    <source>
        <dbReference type="SAM" id="MobiDB-lite"/>
    </source>
</evidence>
<name>A0A2P2KT59_RHIMU</name>
<proteinExistence type="predicted"/>
<feature type="compositionally biased region" description="Polar residues" evidence="1">
    <location>
        <begin position="60"/>
        <end position="77"/>
    </location>
</feature>
<sequence length="85" mass="9848">MTHLLSNSTISLKILYGSEYFYTECCANWGSYLEIFVEWLAADSIQSLHKLRWKRAGNKLRSNTKGSYGNQQKSNGRSVCRRRQP</sequence>
<accession>A0A2P2KT59</accession>
<evidence type="ECO:0000313" key="2">
    <source>
        <dbReference type="EMBL" id="MBX08884.1"/>
    </source>
</evidence>
<dbReference type="EMBL" id="GGEC01028400">
    <property type="protein sequence ID" value="MBX08884.1"/>
    <property type="molecule type" value="Transcribed_RNA"/>
</dbReference>
<organism evidence="2">
    <name type="scientific">Rhizophora mucronata</name>
    <name type="common">Asiatic mangrove</name>
    <dbReference type="NCBI Taxonomy" id="61149"/>
    <lineage>
        <taxon>Eukaryota</taxon>
        <taxon>Viridiplantae</taxon>
        <taxon>Streptophyta</taxon>
        <taxon>Embryophyta</taxon>
        <taxon>Tracheophyta</taxon>
        <taxon>Spermatophyta</taxon>
        <taxon>Magnoliopsida</taxon>
        <taxon>eudicotyledons</taxon>
        <taxon>Gunneridae</taxon>
        <taxon>Pentapetalae</taxon>
        <taxon>rosids</taxon>
        <taxon>fabids</taxon>
        <taxon>Malpighiales</taxon>
        <taxon>Rhizophoraceae</taxon>
        <taxon>Rhizophora</taxon>
    </lineage>
</organism>
<feature type="region of interest" description="Disordered" evidence="1">
    <location>
        <begin position="60"/>
        <end position="85"/>
    </location>
</feature>
<reference evidence="2" key="1">
    <citation type="submission" date="2018-02" db="EMBL/GenBank/DDBJ databases">
        <title>Rhizophora mucronata_Transcriptome.</title>
        <authorList>
            <person name="Meera S.P."/>
            <person name="Sreeshan A."/>
            <person name="Augustine A."/>
        </authorList>
    </citation>
    <scope>NUCLEOTIDE SEQUENCE</scope>
    <source>
        <tissue evidence="2">Leaf</tissue>
    </source>
</reference>